<dbReference type="Gramene" id="Solyc02g090120.1.1">
    <property type="protein sequence ID" value="Solyc02g090120.1.1.1"/>
    <property type="gene ID" value="Solyc02g090120.1"/>
</dbReference>
<reference evidence="2" key="1">
    <citation type="journal article" date="2012" name="Nature">
        <title>The tomato genome sequence provides insights into fleshy fruit evolution.</title>
        <authorList>
            <consortium name="Tomato Genome Consortium"/>
        </authorList>
    </citation>
    <scope>NUCLEOTIDE SEQUENCE [LARGE SCALE GENOMIC DNA]</scope>
    <source>
        <strain evidence="2">cv. Heinz 1706</strain>
    </source>
</reference>
<evidence type="ECO:0000313" key="3">
    <source>
        <dbReference type="Proteomes" id="UP000004994"/>
    </source>
</evidence>
<reference evidence="2" key="2">
    <citation type="submission" date="2019-01" db="UniProtKB">
        <authorList>
            <consortium name="EnsemblPlants"/>
        </authorList>
    </citation>
    <scope>IDENTIFICATION</scope>
    <source>
        <strain evidence="2">cv. Heinz 1706</strain>
    </source>
</reference>
<dbReference type="PaxDb" id="4081-Solyc02g090120.1.1"/>
<feature type="region of interest" description="Disordered" evidence="1">
    <location>
        <begin position="1"/>
        <end position="23"/>
    </location>
</feature>
<dbReference type="OMA" id="HHKCKNK"/>
<feature type="compositionally biased region" description="Polar residues" evidence="1">
    <location>
        <begin position="8"/>
        <end position="23"/>
    </location>
</feature>
<evidence type="ECO:0000256" key="1">
    <source>
        <dbReference type="SAM" id="MobiDB-lite"/>
    </source>
</evidence>
<keyword evidence="3" id="KW-1185">Reference proteome</keyword>
<dbReference type="Proteomes" id="UP000004994">
    <property type="component" value="Chromosome 2"/>
</dbReference>
<dbReference type="EnsemblPlants" id="Solyc02g090120.1.1">
    <property type="protein sequence ID" value="Solyc02g090120.1.1.1"/>
    <property type="gene ID" value="Solyc02g090120.1"/>
</dbReference>
<dbReference type="InParanoid" id="A0A3Q7FC23"/>
<dbReference type="PANTHER" id="PTHR35324:SF4">
    <property type="entry name" value="EXPRESSED PROTEIN"/>
    <property type="match status" value="1"/>
</dbReference>
<name>A0A3Q7FC23_SOLLC</name>
<evidence type="ECO:0000313" key="2">
    <source>
        <dbReference type="EnsemblPlants" id="Solyc02g090120.1.1.1"/>
    </source>
</evidence>
<proteinExistence type="predicted"/>
<dbReference type="AlphaFoldDB" id="A0A3Q7FC23"/>
<dbReference type="PANTHER" id="PTHR35324">
    <property type="entry name" value="BNAA08G03750D PROTEIN"/>
    <property type="match status" value="1"/>
</dbReference>
<protein>
    <submittedName>
        <fullName evidence="2">Uncharacterized protein</fullName>
    </submittedName>
</protein>
<dbReference type="SMR" id="A0A3Q7FC23"/>
<organism evidence="2">
    <name type="scientific">Solanum lycopersicum</name>
    <name type="common">Tomato</name>
    <name type="synonym">Lycopersicon esculentum</name>
    <dbReference type="NCBI Taxonomy" id="4081"/>
    <lineage>
        <taxon>Eukaryota</taxon>
        <taxon>Viridiplantae</taxon>
        <taxon>Streptophyta</taxon>
        <taxon>Embryophyta</taxon>
        <taxon>Tracheophyta</taxon>
        <taxon>Spermatophyta</taxon>
        <taxon>Magnoliopsida</taxon>
        <taxon>eudicotyledons</taxon>
        <taxon>Gunneridae</taxon>
        <taxon>Pentapetalae</taxon>
        <taxon>asterids</taxon>
        <taxon>lamiids</taxon>
        <taxon>Solanales</taxon>
        <taxon>Solanaceae</taxon>
        <taxon>Solanoideae</taxon>
        <taxon>Solaneae</taxon>
        <taxon>Solanum</taxon>
        <taxon>Solanum subgen. Lycopersicon</taxon>
    </lineage>
</organism>
<sequence length="86" mass="10003">MISKEQKPSFSESQNVNQGGENGNSVISSELYLKSSTDHQNLDKNVVLRRLRFHKVRAKLQGLLDTRNYDYYEHKWLEQGDVFCSP</sequence>
<accession>A0A3Q7FC23</accession>